<evidence type="ECO:0000313" key="1">
    <source>
        <dbReference type="EMBL" id="BAE90884.1"/>
    </source>
</evidence>
<sequence>MAKTFRRRCFKTGSLNPALRLSCSKAALCAIRINEGERFCVEKHLGV</sequence>
<dbReference type="EMBL" id="AB173822">
    <property type="protein sequence ID" value="BAE90884.1"/>
    <property type="molecule type" value="mRNA"/>
</dbReference>
<dbReference type="AlphaFoldDB" id="I7GN13"/>
<protein>
    <submittedName>
        <fullName evidence="1">Macaca fascicularis brain cDNA clone: QmoA-10483, similar to human LOC389414 (LOC389414), mRNA, RefSeq: XM_374176.1</fullName>
    </submittedName>
</protein>
<reference evidence="1" key="1">
    <citation type="journal article" date="2007" name="PLoS Biol.">
        <title>Rate of evolution in brain-expressed genes in humans and other primates.</title>
        <authorList>
            <person name="Wang H.-Y."/>
            <person name="Chien H.-C."/>
            <person name="Osada N."/>
            <person name="Hashimoto K."/>
            <person name="Sugano S."/>
            <person name="Gojobori T."/>
            <person name="Chou C.-K."/>
            <person name="Tsai S.-F."/>
            <person name="Wu C.-I."/>
            <person name="Shen C.-K.J."/>
        </authorList>
    </citation>
    <scope>NUCLEOTIDE SEQUENCE</scope>
</reference>
<proteinExistence type="evidence at transcript level"/>
<accession>I7GN13</accession>
<name>I7GN13_MACFA</name>
<organism evidence="1">
    <name type="scientific">Macaca fascicularis</name>
    <name type="common">Crab-eating macaque</name>
    <name type="synonym">Cynomolgus monkey</name>
    <dbReference type="NCBI Taxonomy" id="9541"/>
    <lineage>
        <taxon>Eukaryota</taxon>
        <taxon>Metazoa</taxon>
        <taxon>Chordata</taxon>
        <taxon>Craniata</taxon>
        <taxon>Vertebrata</taxon>
        <taxon>Euteleostomi</taxon>
        <taxon>Mammalia</taxon>
        <taxon>Eutheria</taxon>
        <taxon>Euarchontoglires</taxon>
        <taxon>Primates</taxon>
        <taxon>Haplorrhini</taxon>
        <taxon>Catarrhini</taxon>
        <taxon>Cercopithecidae</taxon>
        <taxon>Cercopithecinae</taxon>
        <taxon>Macaca</taxon>
    </lineage>
</organism>